<accession>A0ABD4SAU2</accession>
<proteinExistence type="predicted"/>
<comment type="caution">
    <text evidence="2">The sequence shown here is derived from an EMBL/GenBank/DDBJ whole genome shotgun (WGS) entry which is preliminary data.</text>
</comment>
<name>A0ABD4SAU2_9LACO</name>
<sequence length="270" mass="30909">MATIIDNTVLAKIKSSWNQWIKNSVEFCAISENDIQVITSFTDYFDDGILFDIISKPNGTFVLTDKGYTLWNMEVNGIDLTKKGSTRYKLFHWYLKSFNGTVSNNHIQTDDIKLSNLSQAISDFTQLLLRVSDLGITNRANTKGIFFDDAKKYFEREKNTQFYFTTNNIALGRSNQHYKFEYNFTPKLGTNKLTKLYNTLSKNTMEAIIGISSDTTDYFNENYSNSSFNILVNGIADNSMQYVSGLREHDINVIDFQDKNDVIKSFGNVS</sequence>
<organism evidence="2 3">
    <name type="scientific">Lactobacillus delbrueckii subsp. allosunkii</name>
    <dbReference type="NCBI Taxonomy" id="1050107"/>
    <lineage>
        <taxon>Bacteria</taxon>
        <taxon>Bacillati</taxon>
        <taxon>Bacillota</taxon>
        <taxon>Bacilli</taxon>
        <taxon>Lactobacillales</taxon>
        <taxon>Lactobacillaceae</taxon>
        <taxon>Lactobacillus</taxon>
    </lineage>
</organism>
<evidence type="ECO:0000259" key="1">
    <source>
        <dbReference type="Pfam" id="PF08861"/>
    </source>
</evidence>
<dbReference type="EMBL" id="JAJNUD010000003">
    <property type="protein sequence ID" value="MCD5517443.1"/>
    <property type="molecule type" value="Genomic_DNA"/>
</dbReference>
<dbReference type="AlphaFoldDB" id="A0ABD4SAU2"/>
<gene>
    <name evidence="2" type="ORF">LOB39_02485</name>
</gene>
<evidence type="ECO:0000313" key="3">
    <source>
        <dbReference type="Proteomes" id="UP001320314"/>
    </source>
</evidence>
<dbReference type="RefSeq" id="WP_231523239.1">
    <property type="nucleotide sequence ID" value="NZ_JAJNUD010000003.1"/>
</dbReference>
<dbReference type="Proteomes" id="UP001320314">
    <property type="component" value="Unassembled WGS sequence"/>
</dbReference>
<evidence type="ECO:0000313" key="2">
    <source>
        <dbReference type="EMBL" id="MCD5517443.1"/>
    </source>
</evidence>
<reference evidence="2 3" key="1">
    <citation type="submission" date="2021-12" db="EMBL/GenBank/DDBJ databases">
        <title>Antimicrobial susceptibility of Lactobacillus delbrueckii subsp. lactis obtained from milk products and other habitats.</title>
        <authorList>
            <person name="Shani N."/>
        </authorList>
    </citation>
    <scope>NUCLEOTIDE SEQUENCE [LARGE SCALE GENOMIC DNA]</scope>
    <source>
        <strain evidence="2 3">CIRM BIA 266</strain>
    </source>
</reference>
<dbReference type="InterPro" id="IPR014960">
    <property type="entry name" value="DUF1828"/>
</dbReference>
<feature type="domain" description="DUF1828" evidence="1">
    <location>
        <begin position="39"/>
        <end position="131"/>
    </location>
</feature>
<protein>
    <submittedName>
        <fullName evidence="2">DUF1828 domain-containing protein</fullName>
    </submittedName>
</protein>
<dbReference type="Pfam" id="PF08861">
    <property type="entry name" value="DUF1828"/>
    <property type="match status" value="1"/>
</dbReference>